<dbReference type="SUPFAM" id="SSF48264">
    <property type="entry name" value="Cytochrome P450"/>
    <property type="match status" value="1"/>
</dbReference>
<dbReference type="InterPro" id="IPR050665">
    <property type="entry name" value="Cytochrome_P450_Monooxygen"/>
</dbReference>
<feature type="transmembrane region" description="Helical" evidence="11">
    <location>
        <begin position="12"/>
        <end position="31"/>
    </location>
</feature>
<comment type="similarity">
    <text evidence="2">Belongs to the cytochrome P450 family.</text>
</comment>
<dbReference type="Gene3D" id="1.10.630.10">
    <property type="entry name" value="Cytochrome P450"/>
    <property type="match status" value="1"/>
</dbReference>
<evidence type="ECO:0000256" key="6">
    <source>
        <dbReference type="ARBA" id="ARBA00022989"/>
    </source>
</evidence>
<keyword evidence="3" id="KW-0349">Heme</keyword>
<evidence type="ECO:0000256" key="8">
    <source>
        <dbReference type="ARBA" id="ARBA00023004"/>
    </source>
</evidence>
<name>A0ABU6WJH0_9FABA</name>
<protein>
    <recommendedName>
        <fullName evidence="14">Cytochrome P450</fullName>
    </recommendedName>
</protein>
<evidence type="ECO:0000313" key="12">
    <source>
        <dbReference type="EMBL" id="MED6185412.1"/>
    </source>
</evidence>
<evidence type="ECO:0000256" key="1">
    <source>
        <dbReference type="ARBA" id="ARBA00004167"/>
    </source>
</evidence>
<comment type="subcellular location">
    <subcellularLocation>
        <location evidence="1">Membrane</location>
        <topology evidence="1">Single-pass membrane protein</topology>
    </subcellularLocation>
</comment>
<dbReference type="PANTHER" id="PTHR24282:SF196">
    <property type="entry name" value="CYTOCHROME P450 714C2"/>
    <property type="match status" value="1"/>
</dbReference>
<evidence type="ECO:0000256" key="11">
    <source>
        <dbReference type="SAM" id="Phobius"/>
    </source>
</evidence>
<keyword evidence="8" id="KW-0408">Iron</keyword>
<dbReference type="PANTHER" id="PTHR24282">
    <property type="entry name" value="CYTOCHROME P450 FAMILY MEMBER"/>
    <property type="match status" value="1"/>
</dbReference>
<keyword evidence="9" id="KW-0503">Monooxygenase</keyword>
<evidence type="ECO:0000313" key="13">
    <source>
        <dbReference type="Proteomes" id="UP001341840"/>
    </source>
</evidence>
<dbReference type="InterPro" id="IPR036396">
    <property type="entry name" value="Cyt_P450_sf"/>
</dbReference>
<keyword evidence="10 11" id="KW-0472">Membrane</keyword>
<keyword evidence="5" id="KW-0479">Metal-binding</keyword>
<evidence type="ECO:0000256" key="4">
    <source>
        <dbReference type="ARBA" id="ARBA00022692"/>
    </source>
</evidence>
<evidence type="ECO:0000256" key="9">
    <source>
        <dbReference type="ARBA" id="ARBA00023033"/>
    </source>
</evidence>
<organism evidence="12 13">
    <name type="scientific">Stylosanthes scabra</name>
    <dbReference type="NCBI Taxonomy" id="79078"/>
    <lineage>
        <taxon>Eukaryota</taxon>
        <taxon>Viridiplantae</taxon>
        <taxon>Streptophyta</taxon>
        <taxon>Embryophyta</taxon>
        <taxon>Tracheophyta</taxon>
        <taxon>Spermatophyta</taxon>
        <taxon>Magnoliopsida</taxon>
        <taxon>eudicotyledons</taxon>
        <taxon>Gunneridae</taxon>
        <taxon>Pentapetalae</taxon>
        <taxon>rosids</taxon>
        <taxon>fabids</taxon>
        <taxon>Fabales</taxon>
        <taxon>Fabaceae</taxon>
        <taxon>Papilionoideae</taxon>
        <taxon>50 kb inversion clade</taxon>
        <taxon>dalbergioids sensu lato</taxon>
        <taxon>Dalbergieae</taxon>
        <taxon>Pterocarpus clade</taxon>
        <taxon>Stylosanthes</taxon>
    </lineage>
</organism>
<evidence type="ECO:0000256" key="10">
    <source>
        <dbReference type="ARBA" id="ARBA00023136"/>
    </source>
</evidence>
<dbReference type="InterPro" id="IPR001128">
    <property type="entry name" value="Cyt_P450"/>
</dbReference>
<evidence type="ECO:0000256" key="7">
    <source>
        <dbReference type="ARBA" id="ARBA00023002"/>
    </source>
</evidence>
<gene>
    <name evidence="12" type="ORF">PIB30_056830</name>
</gene>
<accession>A0ABU6WJH0</accession>
<proteinExistence type="inferred from homology"/>
<keyword evidence="13" id="KW-1185">Reference proteome</keyword>
<evidence type="ECO:0008006" key="14">
    <source>
        <dbReference type="Google" id="ProtNLM"/>
    </source>
</evidence>
<evidence type="ECO:0000256" key="5">
    <source>
        <dbReference type="ARBA" id="ARBA00022723"/>
    </source>
</evidence>
<evidence type="ECO:0000256" key="3">
    <source>
        <dbReference type="ARBA" id="ARBA00022617"/>
    </source>
</evidence>
<keyword evidence="4 11" id="KW-0812">Transmembrane</keyword>
<dbReference type="Pfam" id="PF00067">
    <property type="entry name" value="p450"/>
    <property type="match status" value="1"/>
</dbReference>
<reference evidence="12 13" key="1">
    <citation type="journal article" date="2023" name="Plants (Basel)">
        <title>Bridging the Gap: Combining Genomics and Transcriptomics Approaches to Understand Stylosanthes scabra, an Orphan Legume from the Brazilian Caatinga.</title>
        <authorList>
            <person name="Ferreira-Neto J.R.C."/>
            <person name="da Silva M.D."/>
            <person name="Binneck E."/>
            <person name="de Melo N.F."/>
            <person name="da Silva R.H."/>
            <person name="de Melo A.L.T.M."/>
            <person name="Pandolfi V."/>
            <person name="Bustamante F.O."/>
            <person name="Brasileiro-Vidal A.C."/>
            <person name="Benko-Iseppon A.M."/>
        </authorList>
    </citation>
    <scope>NUCLEOTIDE SEQUENCE [LARGE SCALE GENOMIC DNA]</scope>
    <source>
        <tissue evidence="12">Leaves</tissue>
    </source>
</reference>
<comment type="caution">
    <text evidence="12">The sequence shown here is derived from an EMBL/GenBank/DDBJ whole genome shotgun (WGS) entry which is preliminary data.</text>
</comment>
<keyword evidence="6 11" id="KW-1133">Transmembrane helix</keyword>
<dbReference type="Proteomes" id="UP001341840">
    <property type="component" value="Unassembled WGS sequence"/>
</dbReference>
<keyword evidence="7" id="KW-0560">Oxidoreductase</keyword>
<evidence type="ECO:0000256" key="2">
    <source>
        <dbReference type="ARBA" id="ARBA00010617"/>
    </source>
</evidence>
<dbReference type="EMBL" id="JASCZI010181701">
    <property type="protein sequence ID" value="MED6185412.1"/>
    <property type="molecule type" value="Genomic_DNA"/>
</dbReference>
<sequence length="261" mass="29282">MVLQFDPRYLTTIVLVGFVGLLVVLYNNLVLKPKRIRSKLSNQGINGPTPTFLLGNIREIMKACQLIIKTTSSKSPSVVEVPHLHDAAPLTLPYLNTWKQKYGQVFLFSIGNNQILYVDKPEILRDIVTCTSMDLGKPTYIKKELRPLLGQGLLTSNGTTWAGQRKILAPEFYMEKVKEMMTIIAESANSLLNQWNSIIEAQNGNADIKVDDYLKKFSADVISKACFGRDYSKGQEIFSKVVALQKLMSKSSFSVMILGMR</sequence>